<dbReference type="Proteomes" id="UP000550707">
    <property type="component" value="Unassembled WGS sequence"/>
</dbReference>
<gene>
    <name evidence="1" type="ORF">HJG59_008353</name>
</gene>
<comment type="caution">
    <text evidence="1">The sequence shown here is derived from an EMBL/GenBank/DDBJ whole genome shotgun (WGS) entry which is preliminary data.</text>
</comment>
<organism evidence="1 2">
    <name type="scientific">Molossus molossus</name>
    <name type="common">Pallas' mastiff bat</name>
    <name type="synonym">Vespertilio molossus</name>
    <dbReference type="NCBI Taxonomy" id="27622"/>
    <lineage>
        <taxon>Eukaryota</taxon>
        <taxon>Metazoa</taxon>
        <taxon>Chordata</taxon>
        <taxon>Craniata</taxon>
        <taxon>Vertebrata</taxon>
        <taxon>Euteleostomi</taxon>
        <taxon>Mammalia</taxon>
        <taxon>Eutheria</taxon>
        <taxon>Laurasiatheria</taxon>
        <taxon>Chiroptera</taxon>
        <taxon>Yangochiroptera</taxon>
        <taxon>Molossidae</taxon>
        <taxon>Molossus</taxon>
    </lineage>
</organism>
<sequence>MPLMGLLLHQHHLQNIFLEDCPQENSVTSDFLMGREKKQISSMDLVFMSLTRRPSLVRGVHSVALALPLRAPWPLLTVVSPSALKATASPEATGLSLRRPPPPNTTWCFPREEILVNIFHNFDKHMLS</sequence>
<dbReference type="InParanoid" id="A0A7J8FSR8"/>
<name>A0A7J8FSR8_MOLMO</name>
<keyword evidence="2" id="KW-1185">Reference proteome</keyword>
<evidence type="ECO:0000313" key="1">
    <source>
        <dbReference type="EMBL" id="KAF6450459.1"/>
    </source>
</evidence>
<dbReference type="EMBL" id="JACASF010000011">
    <property type="protein sequence ID" value="KAF6450459.1"/>
    <property type="molecule type" value="Genomic_DNA"/>
</dbReference>
<evidence type="ECO:0000313" key="2">
    <source>
        <dbReference type="Proteomes" id="UP000550707"/>
    </source>
</evidence>
<accession>A0A7J8FSR8</accession>
<proteinExistence type="predicted"/>
<dbReference type="AlphaFoldDB" id="A0A7J8FSR8"/>
<protein>
    <submittedName>
        <fullName evidence="1">Uncharacterized protein</fullName>
    </submittedName>
</protein>
<reference evidence="1 2" key="1">
    <citation type="journal article" date="2020" name="Nature">
        <title>Six reference-quality genomes reveal evolution of bat adaptations.</title>
        <authorList>
            <person name="Jebb D."/>
            <person name="Huang Z."/>
            <person name="Pippel M."/>
            <person name="Hughes G.M."/>
            <person name="Lavrichenko K."/>
            <person name="Devanna P."/>
            <person name="Winkler S."/>
            <person name="Jermiin L.S."/>
            <person name="Skirmuntt E.C."/>
            <person name="Katzourakis A."/>
            <person name="Burkitt-Gray L."/>
            <person name="Ray D.A."/>
            <person name="Sullivan K.A.M."/>
            <person name="Roscito J.G."/>
            <person name="Kirilenko B.M."/>
            <person name="Davalos L.M."/>
            <person name="Corthals A.P."/>
            <person name="Power M.L."/>
            <person name="Jones G."/>
            <person name="Ransome R.D."/>
            <person name="Dechmann D.K.N."/>
            <person name="Locatelli A.G."/>
            <person name="Puechmaille S.J."/>
            <person name="Fedrigo O."/>
            <person name="Jarvis E.D."/>
            <person name="Hiller M."/>
            <person name="Vernes S.C."/>
            <person name="Myers E.W."/>
            <person name="Teeling E.C."/>
        </authorList>
    </citation>
    <scope>NUCLEOTIDE SEQUENCE [LARGE SCALE GENOMIC DNA]</scope>
    <source>
        <strain evidence="1">MMolMol1</strain>
        <tissue evidence="1">Muscle</tissue>
    </source>
</reference>